<accession>A0A7C3YPB8</accession>
<reference evidence="2" key="1">
    <citation type="journal article" date="2020" name="mSystems">
        <title>Genome- and Community-Level Interaction Insights into Carbon Utilization and Element Cycling Functions of Hydrothermarchaeota in Hydrothermal Sediment.</title>
        <authorList>
            <person name="Zhou Z."/>
            <person name="Liu Y."/>
            <person name="Xu W."/>
            <person name="Pan J."/>
            <person name="Luo Z.H."/>
            <person name="Li M."/>
        </authorList>
    </citation>
    <scope>NUCLEOTIDE SEQUENCE [LARGE SCALE GENOMIC DNA]</scope>
    <source>
        <strain evidence="2">SpSt-97</strain>
    </source>
</reference>
<keyword evidence="1" id="KW-1277">Toxin-antitoxin system</keyword>
<dbReference type="PANTHER" id="PTHR38813">
    <property type="match status" value="1"/>
</dbReference>
<dbReference type="Pfam" id="PF05016">
    <property type="entry name" value="ParE_toxin"/>
    <property type="match status" value="1"/>
</dbReference>
<name>A0A7C3YPB8_9EURY</name>
<proteinExistence type="predicted"/>
<dbReference type="Gene3D" id="3.30.2310.20">
    <property type="entry name" value="RelE-like"/>
    <property type="match status" value="1"/>
</dbReference>
<dbReference type="PANTHER" id="PTHR38813:SF1">
    <property type="entry name" value="TOXIN RELE1-RELATED"/>
    <property type="match status" value="1"/>
</dbReference>
<dbReference type="InterPro" id="IPR052747">
    <property type="entry name" value="TA_system_RelE_toxin"/>
</dbReference>
<protein>
    <submittedName>
        <fullName evidence="2">Type II toxin-antitoxin system RelE/ParE family toxin</fullName>
    </submittedName>
</protein>
<dbReference type="SUPFAM" id="SSF143011">
    <property type="entry name" value="RelE-like"/>
    <property type="match status" value="1"/>
</dbReference>
<gene>
    <name evidence="2" type="ORF">ENX77_01970</name>
</gene>
<dbReference type="InterPro" id="IPR035093">
    <property type="entry name" value="RelE/ParE_toxin_dom_sf"/>
</dbReference>
<organism evidence="2">
    <name type="scientific">Geoglobus ahangari</name>
    <dbReference type="NCBI Taxonomy" id="113653"/>
    <lineage>
        <taxon>Archaea</taxon>
        <taxon>Methanobacteriati</taxon>
        <taxon>Methanobacteriota</taxon>
        <taxon>Archaeoglobi</taxon>
        <taxon>Archaeoglobales</taxon>
        <taxon>Archaeoglobaceae</taxon>
        <taxon>Geoglobus</taxon>
    </lineage>
</organism>
<comment type="caution">
    <text evidence="2">The sequence shown here is derived from an EMBL/GenBank/DDBJ whole genome shotgun (WGS) entry which is preliminary data.</text>
</comment>
<dbReference type="InterPro" id="IPR007712">
    <property type="entry name" value="RelE/ParE_toxin"/>
</dbReference>
<evidence type="ECO:0000313" key="2">
    <source>
        <dbReference type="EMBL" id="HGE65884.1"/>
    </source>
</evidence>
<dbReference type="EMBL" id="DTPI01000009">
    <property type="protein sequence ID" value="HGE65884.1"/>
    <property type="molecule type" value="Genomic_DNA"/>
</dbReference>
<sequence>MFKVKLHRRVIKFLQKLNENDRKRIFSAIERLEDPFSQPYEKIKGRKDLYKIRVGDYRIIYRVDKENKIVSVHLVDKRERVYDRQ</sequence>
<dbReference type="AlphaFoldDB" id="A0A7C3YPB8"/>
<evidence type="ECO:0000256" key="1">
    <source>
        <dbReference type="ARBA" id="ARBA00022649"/>
    </source>
</evidence>